<feature type="region of interest" description="Disordered" evidence="1">
    <location>
        <begin position="191"/>
        <end position="285"/>
    </location>
</feature>
<dbReference type="OrthoDB" id="3482507at2"/>
<name>A0A5Q0H3V8_SACSY</name>
<evidence type="ECO:0008006" key="4">
    <source>
        <dbReference type="Google" id="ProtNLM"/>
    </source>
</evidence>
<protein>
    <recommendedName>
        <fullName evidence="4">Guanylate cyclase domain-containing protein</fullName>
    </recommendedName>
</protein>
<dbReference type="RefSeq" id="WP_051767101.1">
    <property type="nucleotide sequence ID" value="NZ_CP034550.1"/>
</dbReference>
<dbReference type="Proteomes" id="UP000325787">
    <property type="component" value="Chromosome"/>
</dbReference>
<feature type="compositionally biased region" description="Pro residues" evidence="1">
    <location>
        <begin position="270"/>
        <end position="285"/>
    </location>
</feature>
<evidence type="ECO:0000313" key="3">
    <source>
        <dbReference type="Proteomes" id="UP000325787"/>
    </source>
</evidence>
<keyword evidence="3" id="KW-1185">Reference proteome</keyword>
<feature type="compositionally biased region" description="Low complexity" evidence="1">
    <location>
        <begin position="203"/>
        <end position="213"/>
    </location>
</feature>
<evidence type="ECO:0000256" key="1">
    <source>
        <dbReference type="SAM" id="MobiDB-lite"/>
    </source>
</evidence>
<proteinExistence type="predicted"/>
<evidence type="ECO:0000313" key="2">
    <source>
        <dbReference type="EMBL" id="QFZ20490.1"/>
    </source>
</evidence>
<accession>A0A5Q0H3V8</accession>
<dbReference type="KEGG" id="ssyi:EKG83_26525"/>
<dbReference type="EMBL" id="CP034550">
    <property type="protein sequence ID" value="QFZ20490.1"/>
    <property type="molecule type" value="Genomic_DNA"/>
</dbReference>
<gene>
    <name evidence="2" type="ORF">EKG83_26525</name>
</gene>
<sequence>MAGTGRHDAVHRTMVLVDVEGFGVLDRTLRHQQGTRAGLYEVVGQALAAAGVPWDACYHEDRGDSVVVLVPPEFPKAPLVEVLPEALVRAVRGHNTTSPGAARVRLRLAVHAGEVAFDGHGVTSTALTDAFRLLDAPALKTALKNSPGVVAMIVSDLIHRDVVRHCATLDPGLFRRVEVEVKQFHDTAWIALPDQPHPPAAPGLPGHPLDPTTPTTPPDVRPATGTDRDRASDGGTGTRGVHIAGGVHGAGAGITIGAATGDHVTIGHSSPPPGPSAGPPPQDPR</sequence>
<organism evidence="2 3">
    <name type="scientific">Saccharothrix syringae</name>
    <name type="common">Nocardiopsis syringae</name>
    <dbReference type="NCBI Taxonomy" id="103733"/>
    <lineage>
        <taxon>Bacteria</taxon>
        <taxon>Bacillati</taxon>
        <taxon>Actinomycetota</taxon>
        <taxon>Actinomycetes</taxon>
        <taxon>Pseudonocardiales</taxon>
        <taxon>Pseudonocardiaceae</taxon>
        <taxon>Saccharothrix</taxon>
    </lineage>
</organism>
<dbReference type="AlphaFoldDB" id="A0A5Q0H3V8"/>
<reference evidence="3" key="1">
    <citation type="journal article" date="2021" name="Curr. Microbiol.">
        <title>Complete genome of nocamycin-producing strain Saccharothrix syringae NRRL B-16468 reveals the biosynthetic potential for secondary metabolites.</title>
        <authorList>
            <person name="Mo X."/>
            <person name="Yang S."/>
        </authorList>
    </citation>
    <scope>NUCLEOTIDE SEQUENCE [LARGE SCALE GENOMIC DNA]</scope>
    <source>
        <strain evidence="3">ATCC 51364 / DSM 43886 / JCM 6844 / KCTC 9398 / NBRC 14523 / NRRL B-16468 / INA 2240</strain>
    </source>
</reference>